<evidence type="ECO:0008006" key="6">
    <source>
        <dbReference type="Google" id="ProtNLM"/>
    </source>
</evidence>
<dbReference type="Pfam" id="PF01510">
    <property type="entry name" value="Amidase_2"/>
    <property type="match status" value="1"/>
</dbReference>
<sequence length="160" mass="18312">MKIVDMRGKLPVHPQKRYQERPLNSIYYIAIHHSLTDNIPGGSDVEAFARYHVETNDWPGIGYHYVIDADGTVYKCNSATTKSYHVGKHNRFSLGVCLVGDFSNYPPTDIQYQATKELIQQLINAYGVTVDNVLGHSEFEGYKWKKCPCINMDKLRRDLT</sequence>
<dbReference type="InterPro" id="IPR015510">
    <property type="entry name" value="PGRP"/>
</dbReference>
<dbReference type="SMART" id="SM00701">
    <property type="entry name" value="PGRP"/>
    <property type="match status" value="1"/>
</dbReference>
<dbReference type="SMART" id="SM00644">
    <property type="entry name" value="Ami_2"/>
    <property type="match status" value="1"/>
</dbReference>
<feature type="domain" description="Peptidoglycan recognition protein family" evidence="3">
    <location>
        <begin position="10"/>
        <end position="140"/>
    </location>
</feature>
<dbReference type="GO" id="GO:0008745">
    <property type="term" value="F:N-acetylmuramoyl-L-alanine amidase activity"/>
    <property type="evidence" value="ECO:0007669"/>
    <property type="project" value="InterPro"/>
</dbReference>
<dbReference type="InterPro" id="IPR036505">
    <property type="entry name" value="Amidase/PGRP_sf"/>
</dbReference>
<dbReference type="InterPro" id="IPR006619">
    <property type="entry name" value="PGRP_domain_met/bac"/>
</dbReference>
<dbReference type="EMBL" id="CP046640">
    <property type="protein sequence ID" value="QTL96576.1"/>
    <property type="molecule type" value="Genomic_DNA"/>
</dbReference>
<dbReference type="GO" id="GO:0008270">
    <property type="term" value="F:zinc ion binding"/>
    <property type="evidence" value="ECO:0007669"/>
    <property type="project" value="InterPro"/>
</dbReference>
<dbReference type="CDD" id="cd06583">
    <property type="entry name" value="PGRP"/>
    <property type="match status" value="1"/>
</dbReference>
<dbReference type="SUPFAM" id="SSF55846">
    <property type="entry name" value="N-acetylmuramoyl-L-alanine amidase-like"/>
    <property type="match status" value="1"/>
</dbReference>
<name>A0A8A7K4F1_9FIRM</name>
<dbReference type="PANTHER" id="PTHR11022">
    <property type="entry name" value="PEPTIDOGLYCAN RECOGNITION PROTEIN"/>
    <property type="match status" value="1"/>
</dbReference>
<dbReference type="PANTHER" id="PTHR11022:SF41">
    <property type="entry name" value="PEPTIDOGLYCAN-RECOGNITION PROTEIN LC-RELATED"/>
    <property type="match status" value="1"/>
</dbReference>
<comment type="similarity">
    <text evidence="1">Belongs to the N-acetylmuramoyl-L-alanine amidase 2 family.</text>
</comment>
<dbReference type="GO" id="GO:0009253">
    <property type="term" value="P:peptidoglycan catabolic process"/>
    <property type="evidence" value="ECO:0007669"/>
    <property type="project" value="InterPro"/>
</dbReference>
<evidence type="ECO:0000313" key="4">
    <source>
        <dbReference type="EMBL" id="QTL96576.1"/>
    </source>
</evidence>
<protein>
    <recommendedName>
        <fullName evidence="6">N-acetylmuramoyl-L-alanine amidase</fullName>
    </recommendedName>
</protein>
<evidence type="ECO:0000256" key="1">
    <source>
        <dbReference type="ARBA" id="ARBA00007553"/>
    </source>
</evidence>
<organism evidence="4 5">
    <name type="scientific">Iocasia fonsfrigidae</name>
    <dbReference type="NCBI Taxonomy" id="2682810"/>
    <lineage>
        <taxon>Bacteria</taxon>
        <taxon>Bacillati</taxon>
        <taxon>Bacillota</taxon>
        <taxon>Clostridia</taxon>
        <taxon>Halanaerobiales</taxon>
        <taxon>Halanaerobiaceae</taxon>
        <taxon>Iocasia</taxon>
    </lineage>
</organism>
<dbReference type="Gene3D" id="3.40.80.10">
    <property type="entry name" value="Peptidoglycan recognition protein-like"/>
    <property type="match status" value="1"/>
</dbReference>
<proteinExistence type="inferred from homology"/>
<dbReference type="AlphaFoldDB" id="A0A8A7K4F1"/>
<dbReference type="InterPro" id="IPR002502">
    <property type="entry name" value="Amidase_domain"/>
</dbReference>
<evidence type="ECO:0000259" key="3">
    <source>
        <dbReference type="SMART" id="SM00701"/>
    </source>
</evidence>
<gene>
    <name evidence="4" type="ORF">GM661_00615</name>
</gene>
<evidence type="ECO:0000259" key="2">
    <source>
        <dbReference type="SMART" id="SM00644"/>
    </source>
</evidence>
<keyword evidence="5" id="KW-1185">Reference proteome</keyword>
<dbReference type="Proteomes" id="UP000665020">
    <property type="component" value="Chromosome"/>
</dbReference>
<dbReference type="RefSeq" id="WP_230868294.1">
    <property type="nucleotide sequence ID" value="NZ_CP046640.1"/>
</dbReference>
<reference evidence="4" key="1">
    <citation type="submission" date="2019-12" db="EMBL/GenBank/DDBJ databases">
        <authorList>
            <person name="zhang j."/>
            <person name="sun C.M."/>
        </authorList>
    </citation>
    <scope>NUCLEOTIDE SEQUENCE</scope>
    <source>
        <strain evidence="4">NS-1</strain>
    </source>
</reference>
<accession>A0A8A7K4F1</accession>
<evidence type="ECO:0000313" key="5">
    <source>
        <dbReference type="Proteomes" id="UP000665020"/>
    </source>
</evidence>
<dbReference type="KEGG" id="ifn:GM661_00615"/>
<feature type="domain" description="N-acetylmuramoyl-L-alanine amidase" evidence="2">
    <location>
        <begin position="15"/>
        <end position="149"/>
    </location>
</feature>